<dbReference type="eggNOG" id="ENOG50339NC">
    <property type="taxonomic scope" value="Bacteria"/>
</dbReference>
<dbReference type="HOGENOM" id="CLU_1406049_0_0_4"/>
<sequence precursor="true">MELWQAILLAFGGNAALIAILAVLAKSLLDKLIVRDTKVFESELKSKTDAEIERLKNEMARNVESYKVQLKKSEIFFQRELEAASAFSTLFHSILPGYNNPLMDWYEACDEIAHDFGRIETRLSDFMSKHGAVLTDDERALLVDATSDAGYGKFDVIDGDVDSNANQKADELYQKLKNLEAKLIERVRAQASL</sequence>
<evidence type="ECO:0000313" key="2">
    <source>
        <dbReference type="EMBL" id="ACV33998.1"/>
    </source>
</evidence>
<evidence type="ECO:0000256" key="1">
    <source>
        <dbReference type="SAM" id="Phobius"/>
    </source>
</evidence>
<organism evidence="2">
    <name type="scientific">Accumulibacter regalis</name>
    <dbReference type="NCBI Taxonomy" id="522306"/>
    <lineage>
        <taxon>Bacteria</taxon>
        <taxon>Pseudomonadati</taxon>
        <taxon>Pseudomonadota</taxon>
        <taxon>Betaproteobacteria</taxon>
        <taxon>Candidatus Accumulibacter</taxon>
    </lineage>
</organism>
<protein>
    <submittedName>
        <fullName evidence="2">Uncharacterized protein</fullName>
    </submittedName>
</protein>
<proteinExistence type="predicted"/>
<accession>C7RMH1</accession>
<feature type="transmembrane region" description="Helical" evidence="1">
    <location>
        <begin position="6"/>
        <end position="25"/>
    </location>
</feature>
<keyword evidence="1" id="KW-0812">Transmembrane</keyword>
<reference evidence="2" key="1">
    <citation type="submission" date="2009-08" db="EMBL/GenBank/DDBJ databases">
        <authorList>
            <consortium name="US DOE Joint Genome Institute"/>
            <person name="Lucas S."/>
            <person name="Copeland A."/>
            <person name="Lapidus A."/>
            <person name="Glavina del Rio T."/>
            <person name="Dalin E."/>
            <person name="Tice H."/>
            <person name="Bruce D."/>
            <person name="Barry K."/>
            <person name="Pitluck S."/>
            <person name="Lowry S."/>
            <person name="Larimer F."/>
            <person name="Land M."/>
            <person name="Hauser L."/>
            <person name="Kyrpides N."/>
            <person name="Ivanova N."/>
            <person name="McMahon K.D."/>
            <person name="Hugenholtz P."/>
        </authorList>
    </citation>
    <scope>NUCLEOTIDE SEQUENCE</scope>
    <source>
        <strain evidence="2">UW-1</strain>
    </source>
</reference>
<keyword evidence="1" id="KW-0472">Membrane</keyword>
<reference evidence="2" key="2">
    <citation type="submission" date="2009-09" db="EMBL/GenBank/DDBJ databases">
        <title>Complete sequence of chromosome of Candidatus Accumulibacter phosphatis clade IIA str. UW-1.</title>
        <authorList>
            <consortium name="US DOE Joint Genome Institute"/>
            <person name="Martin H.G."/>
            <person name="Ivanova N."/>
            <person name="Kunin V."/>
            <person name="Warnecke F."/>
            <person name="Barry K."/>
            <person name="He S."/>
            <person name="Salamov A."/>
            <person name="Szeto E."/>
            <person name="Dalin E."/>
            <person name="Pangilinan J.L."/>
            <person name="Lapidus A."/>
            <person name="Lowry S."/>
            <person name="Kyrpides N.C."/>
            <person name="McMahon K.D."/>
            <person name="Hugenholtz P."/>
        </authorList>
    </citation>
    <scope>NUCLEOTIDE SEQUENCE [LARGE SCALE GENOMIC DNA]</scope>
    <source>
        <strain evidence="2">UW-1</strain>
    </source>
</reference>
<dbReference type="EMBL" id="CP001715">
    <property type="protein sequence ID" value="ACV33998.1"/>
    <property type="molecule type" value="Genomic_DNA"/>
</dbReference>
<dbReference type="KEGG" id="app:CAP2UW1_0652"/>
<dbReference type="OrthoDB" id="9181844at2"/>
<name>C7RMH1_ACCRE</name>
<gene>
    <name evidence="2" type="ordered locus">CAP2UW1_0652</name>
</gene>
<dbReference type="AlphaFoldDB" id="C7RMH1"/>
<keyword evidence="1" id="KW-1133">Transmembrane helix</keyword>